<dbReference type="AlphaFoldDB" id="A0A3P8EHH6"/>
<reference evidence="1 2" key="1">
    <citation type="submission" date="2018-11" db="EMBL/GenBank/DDBJ databases">
        <authorList>
            <consortium name="Pathogen Informatics"/>
        </authorList>
    </citation>
    <scope>NUCLEOTIDE SEQUENCE [LARGE SCALE GENOMIC DNA]</scope>
    <source>
        <strain evidence="1 2">Zambia</strain>
    </source>
</reference>
<dbReference type="EMBL" id="UZAI01019200">
    <property type="protein sequence ID" value="VDP43535.1"/>
    <property type="molecule type" value="Genomic_DNA"/>
</dbReference>
<evidence type="ECO:0000313" key="1">
    <source>
        <dbReference type="EMBL" id="VDP43535.1"/>
    </source>
</evidence>
<sequence length="32" mass="3646">MLQSLAFRLVSTRPPISEYKGDIMPAVSFFLM</sequence>
<name>A0A3P8EHH6_9TREM</name>
<accession>A0A3P8EHH6</accession>
<organism evidence="1 2">
    <name type="scientific">Schistosoma margrebowiei</name>
    <dbReference type="NCBI Taxonomy" id="48269"/>
    <lineage>
        <taxon>Eukaryota</taxon>
        <taxon>Metazoa</taxon>
        <taxon>Spiralia</taxon>
        <taxon>Lophotrochozoa</taxon>
        <taxon>Platyhelminthes</taxon>
        <taxon>Trematoda</taxon>
        <taxon>Digenea</taxon>
        <taxon>Strigeidida</taxon>
        <taxon>Schistosomatoidea</taxon>
        <taxon>Schistosomatidae</taxon>
        <taxon>Schistosoma</taxon>
    </lineage>
</organism>
<gene>
    <name evidence="1" type="ORF">SMRZ_LOCUS22503</name>
</gene>
<evidence type="ECO:0000313" key="2">
    <source>
        <dbReference type="Proteomes" id="UP000277204"/>
    </source>
</evidence>
<dbReference type="Proteomes" id="UP000277204">
    <property type="component" value="Unassembled WGS sequence"/>
</dbReference>
<protein>
    <submittedName>
        <fullName evidence="1">Uncharacterized protein</fullName>
    </submittedName>
</protein>
<proteinExistence type="predicted"/>
<keyword evidence="2" id="KW-1185">Reference proteome</keyword>